<evidence type="ECO:0000313" key="1">
    <source>
        <dbReference type="EMBL" id="MBO8467153.1"/>
    </source>
</evidence>
<comment type="caution">
    <text evidence="1">The sequence shown here is derived from an EMBL/GenBank/DDBJ whole genome shotgun (WGS) entry which is preliminary data.</text>
</comment>
<dbReference type="EMBL" id="JADIMH010000030">
    <property type="protein sequence ID" value="MBO8467153.1"/>
    <property type="molecule type" value="Genomic_DNA"/>
</dbReference>
<protein>
    <submittedName>
        <fullName evidence="1">Uncharacterized protein</fullName>
    </submittedName>
</protein>
<organism evidence="1 2">
    <name type="scientific">Candidatus Cryptobacteroides faecipullorum</name>
    <dbReference type="NCBI Taxonomy" id="2840764"/>
    <lineage>
        <taxon>Bacteria</taxon>
        <taxon>Pseudomonadati</taxon>
        <taxon>Bacteroidota</taxon>
        <taxon>Bacteroidia</taxon>
        <taxon>Bacteroidales</taxon>
        <taxon>Candidatus Cryptobacteroides</taxon>
    </lineage>
</organism>
<reference evidence="1" key="2">
    <citation type="journal article" date="2021" name="PeerJ">
        <title>Extensive microbial diversity within the chicken gut microbiome revealed by metagenomics and culture.</title>
        <authorList>
            <person name="Gilroy R."/>
            <person name="Ravi A."/>
            <person name="Getino M."/>
            <person name="Pursley I."/>
            <person name="Horton D.L."/>
            <person name="Alikhan N.F."/>
            <person name="Baker D."/>
            <person name="Gharbi K."/>
            <person name="Hall N."/>
            <person name="Watson M."/>
            <person name="Adriaenssens E.M."/>
            <person name="Foster-Nyarko E."/>
            <person name="Jarju S."/>
            <person name="Secka A."/>
            <person name="Antonio M."/>
            <person name="Oren A."/>
            <person name="Chaudhuri R.R."/>
            <person name="La Ragione R."/>
            <person name="Hildebrand F."/>
            <person name="Pallen M.J."/>
        </authorList>
    </citation>
    <scope>NUCLEOTIDE SEQUENCE</scope>
    <source>
        <strain evidence="1">B1-15692</strain>
    </source>
</reference>
<gene>
    <name evidence="1" type="ORF">IAB99_05250</name>
</gene>
<name>A0A9D9I712_9BACT</name>
<proteinExistence type="predicted"/>
<evidence type="ECO:0000313" key="2">
    <source>
        <dbReference type="Proteomes" id="UP000823660"/>
    </source>
</evidence>
<dbReference type="Proteomes" id="UP000823660">
    <property type="component" value="Unassembled WGS sequence"/>
</dbReference>
<accession>A0A9D9I712</accession>
<reference evidence="1" key="1">
    <citation type="submission" date="2020-10" db="EMBL/GenBank/DDBJ databases">
        <authorList>
            <person name="Gilroy R."/>
        </authorList>
    </citation>
    <scope>NUCLEOTIDE SEQUENCE</scope>
    <source>
        <strain evidence="1">B1-15692</strain>
    </source>
</reference>
<sequence>MSLDVIKSLKSNLADLTCVLFVIGKELELVLRNTDDQKVKNDLNQALSALNDANGNVIRLFHKINLNEAGIREEWYGDGCEIRKLQKEVDNLGSSIKILIEANGNFLNNINQ</sequence>
<dbReference type="AlphaFoldDB" id="A0A9D9I712"/>